<dbReference type="GO" id="GO:0005509">
    <property type="term" value="F:calcium ion binding"/>
    <property type="evidence" value="ECO:0007669"/>
    <property type="project" value="InterPro"/>
</dbReference>
<proteinExistence type="predicted"/>
<feature type="domain" description="EF-hand" evidence="2">
    <location>
        <begin position="194"/>
        <end position="227"/>
    </location>
</feature>
<keyword evidence="4" id="KW-1185">Reference proteome</keyword>
<gene>
    <name evidence="3" type="ORF">GWI33_003217</name>
</gene>
<evidence type="ECO:0000256" key="1">
    <source>
        <dbReference type="ARBA" id="ARBA00022837"/>
    </source>
</evidence>
<evidence type="ECO:0000313" key="4">
    <source>
        <dbReference type="Proteomes" id="UP000625711"/>
    </source>
</evidence>
<dbReference type="OrthoDB" id="427950at2759"/>
<dbReference type="EMBL" id="JAACXV010000189">
    <property type="protein sequence ID" value="KAF7282100.1"/>
    <property type="molecule type" value="Genomic_DNA"/>
</dbReference>
<dbReference type="Proteomes" id="UP000625711">
    <property type="component" value="Unassembled WGS sequence"/>
</dbReference>
<comment type="caution">
    <text evidence="3">The sequence shown here is derived from an EMBL/GenBank/DDBJ whole genome shotgun (WGS) entry which is preliminary data.</text>
</comment>
<dbReference type="PROSITE" id="PS00018">
    <property type="entry name" value="EF_HAND_1"/>
    <property type="match status" value="2"/>
</dbReference>
<sequence>MSFSILRNSLKLGKNVSKIVLKNAKLDLKNNSKVLASNQHIMFLTPLPQINPVLARHYSSKSAKTHHARKYQSSSESDSDLDEWLGRRGNTDFWRRKMPDRFVDLGHMSEKHTKEFYHVIQDLWEKQFGEISPYNLVPIQKFMENMHHVLNDRVLVRRAHSFLPYLFKAVDKDRSGEISVEEFKLFFDVLGLEEQDAIVAFRAIDSNADGKINSKEFVKHGRDFFLSEDEENLSKYFWGPLVHH</sequence>
<dbReference type="SMART" id="SM00054">
    <property type="entry name" value="EFh"/>
    <property type="match status" value="2"/>
</dbReference>
<dbReference type="InterPro" id="IPR018247">
    <property type="entry name" value="EF_Hand_1_Ca_BS"/>
</dbReference>
<dbReference type="Pfam" id="PF13499">
    <property type="entry name" value="EF-hand_7"/>
    <property type="match status" value="1"/>
</dbReference>
<dbReference type="CDD" id="cd00051">
    <property type="entry name" value="EFh"/>
    <property type="match status" value="1"/>
</dbReference>
<dbReference type="Gene3D" id="1.10.238.10">
    <property type="entry name" value="EF-hand"/>
    <property type="match status" value="1"/>
</dbReference>
<protein>
    <recommendedName>
        <fullName evidence="2">EF-hand domain-containing protein</fullName>
    </recommendedName>
</protein>
<dbReference type="AlphaFoldDB" id="A0A834IQC4"/>
<dbReference type="InterPro" id="IPR011992">
    <property type="entry name" value="EF-hand-dom_pair"/>
</dbReference>
<organism evidence="3 4">
    <name type="scientific">Rhynchophorus ferrugineus</name>
    <name type="common">Red palm weevil</name>
    <name type="synonym">Curculio ferrugineus</name>
    <dbReference type="NCBI Taxonomy" id="354439"/>
    <lineage>
        <taxon>Eukaryota</taxon>
        <taxon>Metazoa</taxon>
        <taxon>Ecdysozoa</taxon>
        <taxon>Arthropoda</taxon>
        <taxon>Hexapoda</taxon>
        <taxon>Insecta</taxon>
        <taxon>Pterygota</taxon>
        <taxon>Neoptera</taxon>
        <taxon>Endopterygota</taxon>
        <taxon>Coleoptera</taxon>
        <taxon>Polyphaga</taxon>
        <taxon>Cucujiformia</taxon>
        <taxon>Curculionidae</taxon>
        <taxon>Dryophthorinae</taxon>
        <taxon>Rhynchophorus</taxon>
    </lineage>
</organism>
<dbReference type="PROSITE" id="PS50222">
    <property type="entry name" value="EF_HAND_2"/>
    <property type="match status" value="2"/>
</dbReference>
<accession>A0A834IQC4</accession>
<dbReference type="SUPFAM" id="SSF47473">
    <property type="entry name" value="EF-hand"/>
    <property type="match status" value="1"/>
</dbReference>
<keyword evidence="1" id="KW-0106">Calcium</keyword>
<reference evidence="3" key="1">
    <citation type="submission" date="2020-08" db="EMBL/GenBank/DDBJ databases">
        <title>Genome sequencing and assembly of the red palm weevil Rhynchophorus ferrugineus.</title>
        <authorList>
            <person name="Dias G.B."/>
            <person name="Bergman C.M."/>
            <person name="Manee M."/>
        </authorList>
    </citation>
    <scope>NUCLEOTIDE SEQUENCE</scope>
    <source>
        <strain evidence="3">AA-2017</strain>
        <tissue evidence="3">Whole larva</tissue>
    </source>
</reference>
<evidence type="ECO:0000259" key="2">
    <source>
        <dbReference type="PROSITE" id="PS50222"/>
    </source>
</evidence>
<name>A0A834IQC4_RHYFE</name>
<evidence type="ECO:0000313" key="3">
    <source>
        <dbReference type="EMBL" id="KAF7282100.1"/>
    </source>
</evidence>
<feature type="domain" description="EF-hand" evidence="2">
    <location>
        <begin position="158"/>
        <end position="193"/>
    </location>
</feature>
<dbReference type="InterPro" id="IPR002048">
    <property type="entry name" value="EF_hand_dom"/>
</dbReference>